<evidence type="ECO:0000313" key="2">
    <source>
        <dbReference type="Proteomes" id="UP000558192"/>
    </source>
</evidence>
<proteinExistence type="predicted"/>
<dbReference type="RefSeq" id="WP_168068146.1">
    <property type="nucleotide sequence ID" value="NZ_JAATJC010000001.1"/>
</dbReference>
<reference evidence="1 2" key="1">
    <citation type="submission" date="2020-03" db="EMBL/GenBank/DDBJ databases">
        <title>Genomic Encyclopedia of Type Strains, Phase IV (KMG-IV): sequencing the most valuable type-strain genomes for metagenomic binning, comparative biology and taxonomic classification.</title>
        <authorList>
            <person name="Goeker M."/>
        </authorList>
    </citation>
    <scope>NUCLEOTIDE SEQUENCE [LARGE SCALE GENOMIC DNA]</scope>
    <source>
        <strain evidence="1 2">DSM 16846</strain>
    </source>
</reference>
<name>A0A7X6BFJ3_9SPHN</name>
<evidence type="ECO:0000313" key="1">
    <source>
        <dbReference type="EMBL" id="NJC05454.1"/>
    </source>
</evidence>
<organism evidence="1 2">
    <name type="scientific">Sphingomonas kaistensis</name>
    <dbReference type="NCBI Taxonomy" id="298708"/>
    <lineage>
        <taxon>Bacteria</taxon>
        <taxon>Pseudomonadati</taxon>
        <taxon>Pseudomonadota</taxon>
        <taxon>Alphaproteobacteria</taxon>
        <taxon>Sphingomonadales</taxon>
        <taxon>Sphingomonadaceae</taxon>
        <taxon>Sphingomonas</taxon>
    </lineage>
</organism>
<dbReference type="Proteomes" id="UP000558192">
    <property type="component" value="Unassembled WGS sequence"/>
</dbReference>
<dbReference type="AlphaFoldDB" id="A0A7X6BFJ3"/>
<protein>
    <submittedName>
        <fullName evidence="1">Uncharacterized protein</fullName>
    </submittedName>
</protein>
<keyword evidence="2" id="KW-1185">Reference proteome</keyword>
<gene>
    <name evidence="1" type="ORF">GGQ97_001247</name>
</gene>
<dbReference type="EMBL" id="JAATJC010000001">
    <property type="protein sequence ID" value="NJC05454.1"/>
    <property type="molecule type" value="Genomic_DNA"/>
</dbReference>
<sequence length="52" mass="5805">MDISPRTLWPWTSTGLRRLDLSASELRRLFPDAPQSVLDRAARRGVVAAAAR</sequence>
<comment type="caution">
    <text evidence="1">The sequence shown here is derived from an EMBL/GenBank/DDBJ whole genome shotgun (WGS) entry which is preliminary data.</text>
</comment>
<accession>A0A7X6BFJ3</accession>